<organism evidence="1 2">
    <name type="scientific">Phaeocystis globosa virus PgV-16T</name>
    <dbReference type="NCBI Taxonomy" id="3071227"/>
    <lineage>
        <taxon>Viruses</taxon>
        <taxon>Varidnaviria</taxon>
        <taxon>Bamfordvirae</taxon>
        <taxon>Nucleocytoviricota</taxon>
        <taxon>Megaviricetes</taxon>
        <taxon>Imitervirales</taxon>
        <taxon>Mesomimiviridae</taxon>
        <taxon>Tethysvirus</taxon>
        <taxon>Tethysvirus hollandense</taxon>
    </lineage>
</organism>
<evidence type="ECO:0000313" key="1">
    <source>
        <dbReference type="EMBL" id="AGM15699.1"/>
    </source>
</evidence>
<accession>A0AC59EXX2</accession>
<name>A0AC59EXX2_9VIRU</name>
<keyword evidence="1" id="KW-0418">Kinase</keyword>
<proteinExistence type="predicted"/>
<keyword evidence="2" id="KW-1185">Reference proteome</keyword>
<protein>
    <submittedName>
        <fullName evidence="1">Protein kinase</fullName>
    </submittedName>
</protein>
<dbReference type="EMBL" id="KC662249">
    <property type="protein sequence ID" value="AGM15699.1"/>
    <property type="molecule type" value="Genomic_DNA"/>
</dbReference>
<keyword evidence="1" id="KW-0808">Transferase</keyword>
<dbReference type="Proteomes" id="UP000204225">
    <property type="component" value="Segment"/>
</dbReference>
<gene>
    <name evidence="1" type="ORF">PGCG_00395</name>
</gene>
<reference evidence="1 2" key="1">
    <citation type="journal article" date="2013" name="Proc. Natl. Acad. Sci. U.S.A.">
        <title>Genome of Phaeocystis globosa virus PgV-16T highlights the common ancestry of the largest known DNA viruses infecting eukaryotes.</title>
        <authorList>
            <person name="Santini S."/>
            <person name="Jeudy S."/>
            <person name="Bartoli J."/>
            <person name="Poirot O."/>
            <person name="Lescot M."/>
            <person name="Abergel C."/>
            <person name="Barbe V."/>
            <person name="Wommack K.E."/>
            <person name="Noordeloos A.A."/>
            <person name="Brussaard C.P."/>
            <person name="Claverie J.M."/>
        </authorList>
    </citation>
    <scope>NUCLEOTIDE SEQUENCE [LARGE SCALE GENOMIC DNA]</scope>
    <source>
        <strain evidence="1 2">16T</strain>
    </source>
</reference>
<sequence length="479" mass="57419">MQFDDLNDYPGINEDIHIQNGGEKNIKQDFLGAGAYGCTFKPGLDCNGKTNKNRLKVNKIQEVDFFSKNEVEVSKKVRTIKNFKNRFVPVNKACIVKFNKLEKSDLFEQIIDKCPKDSFGTDDADIINKEYYMFYLRYIKGTGLKTHLMSFSTNTHKFYTKYFYSLYYMLNSIYILNSIDIIHNDLHYNNVMYDLTTDKPLIIDYGLSIDTNTLYKHNKKGFDYPIIKKHFFDWRNDMWWHLNEKRFISFIIHNYSKEYTVDVSSDKELNKLTKNIVNIFIDDIYVSLLEDEEIRILFDDDDYTEYRTILTRFYYKFLPEYDVNKKYVYYSDILQELIPCVIKYNDLHSLVSGYINIIHTKLTNEIGKTKNSSKYIVIYDFVKQLFKKVLYPDPHNRLSVSQFISIFSFVFKYCKKIDNKVIQSGKYMTDFYKQFEKLLKDIDYDYYMFFNKNYAYVDFDLIINKENIALIKNFKFDIM</sequence>
<evidence type="ECO:0000313" key="2">
    <source>
        <dbReference type="Proteomes" id="UP000204225"/>
    </source>
</evidence>